<gene>
    <name evidence="1" type="ORF">HDF12_000323</name>
</gene>
<dbReference type="EMBL" id="JACCCV010000001">
    <property type="protein sequence ID" value="NYF49958.1"/>
    <property type="molecule type" value="Genomic_DNA"/>
</dbReference>
<dbReference type="Proteomes" id="UP000534186">
    <property type="component" value="Unassembled WGS sequence"/>
</dbReference>
<evidence type="ECO:0000313" key="1">
    <source>
        <dbReference type="EMBL" id="NYF49958.1"/>
    </source>
</evidence>
<dbReference type="AlphaFoldDB" id="A0A7Y9NJI3"/>
<comment type="caution">
    <text evidence="1">The sequence shown here is derived from an EMBL/GenBank/DDBJ whole genome shotgun (WGS) entry which is preliminary data.</text>
</comment>
<sequence length="82" mass="8523">MTQPPYPPSADNSTRRLAIFIAVLLVIVAIGSQPGRAGSTSKSLNSMCVCVPTRAGLLLKSAIAKTQARTTALLTVRAAVTQ</sequence>
<organism evidence="1 2">
    <name type="scientific">Tunturiibacter lichenicola</name>
    <dbReference type="NCBI Taxonomy" id="2051959"/>
    <lineage>
        <taxon>Bacteria</taxon>
        <taxon>Pseudomonadati</taxon>
        <taxon>Acidobacteriota</taxon>
        <taxon>Terriglobia</taxon>
        <taxon>Terriglobales</taxon>
        <taxon>Acidobacteriaceae</taxon>
        <taxon>Tunturiibacter</taxon>
    </lineage>
</organism>
<evidence type="ECO:0000313" key="2">
    <source>
        <dbReference type="Proteomes" id="UP000534186"/>
    </source>
</evidence>
<protein>
    <submittedName>
        <fullName evidence="1">Uncharacterized protein</fullName>
    </submittedName>
</protein>
<reference evidence="1 2" key="1">
    <citation type="submission" date="2020-07" db="EMBL/GenBank/DDBJ databases">
        <title>Genomic Encyclopedia of Type Strains, Phase IV (KMG-V): Genome sequencing to study the core and pangenomes of soil and plant-associated prokaryotes.</title>
        <authorList>
            <person name="Whitman W."/>
        </authorList>
    </citation>
    <scope>NUCLEOTIDE SEQUENCE [LARGE SCALE GENOMIC DNA]</scope>
    <source>
        <strain evidence="1 2">M8UP30</strain>
    </source>
</reference>
<name>A0A7Y9NJI3_9BACT</name>
<accession>A0A7Y9NJI3</accession>
<proteinExistence type="predicted"/>